<dbReference type="Gene3D" id="3.30.40.10">
    <property type="entry name" value="Zinc/RING finger domain, C3HC4 (zinc finger)"/>
    <property type="match status" value="1"/>
</dbReference>
<dbReference type="InterPro" id="IPR023393">
    <property type="entry name" value="START-like_dom_sf"/>
</dbReference>
<dbReference type="InterPro" id="IPR013083">
    <property type="entry name" value="Znf_RING/FYVE/PHD"/>
</dbReference>
<dbReference type="CDD" id="cd00065">
    <property type="entry name" value="FYVE_like_SF"/>
    <property type="match status" value="1"/>
</dbReference>
<dbReference type="PROSITE" id="PS51450">
    <property type="entry name" value="LRR"/>
    <property type="match status" value="3"/>
</dbReference>
<accession>A0A1V9ZHH6</accession>
<feature type="domain" description="START" evidence="3">
    <location>
        <begin position="144"/>
        <end position="238"/>
    </location>
</feature>
<dbReference type="Proteomes" id="UP000243579">
    <property type="component" value="Unassembled WGS sequence"/>
</dbReference>
<dbReference type="InterPro" id="IPR002913">
    <property type="entry name" value="START_lipid-bd_dom"/>
</dbReference>
<dbReference type="AlphaFoldDB" id="A0A1V9ZHH6"/>
<evidence type="ECO:0000313" key="5">
    <source>
        <dbReference type="Proteomes" id="UP000243579"/>
    </source>
</evidence>
<dbReference type="SUPFAM" id="SSF52058">
    <property type="entry name" value="L domain-like"/>
    <property type="match status" value="1"/>
</dbReference>
<evidence type="ECO:0000256" key="1">
    <source>
        <dbReference type="ARBA" id="ARBA00022614"/>
    </source>
</evidence>
<evidence type="ECO:0000259" key="3">
    <source>
        <dbReference type="PROSITE" id="PS50848"/>
    </source>
</evidence>
<dbReference type="InterPro" id="IPR050333">
    <property type="entry name" value="SLRP"/>
</dbReference>
<reference evidence="4 5" key="1">
    <citation type="journal article" date="2014" name="Genome Biol. Evol.">
        <title>The secreted proteins of Achlya hypogyna and Thraustotheca clavata identify the ancestral oomycete secretome and reveal gene acquisitions by horizontal gene transfer.</title>
        <authorList>
            <person name="Misner I."/>
            <person name="Blouin N."/>
            <person name="Leonard G."/>
            <person name="Richards T.A."/>
            <person name="Lane C.E."/>
        </authorList>
    </citation>
    <scope>NUCLEOTIDE SEQUENCE [LARGE SCALE GENOMIC DNA]</scope>
    <source>
        <strain evidence="4 5">ATCC 48635</strain>
    </source>
</reference>
<dbReference type="Gene3D" id="3.30.530.20">
    <property type="match status" value="1"/>
</dbReference>
<evidence type="ECO:0000256" key="2">
    <source>
        <dbReference type="ARBA" id="ARBA00022737"/>
    </source>
</evidence>
<dbReference type="InterPro" id="IPR001611">
    <property type="entry name" value="Leu-rich_rpt"/>
</dbReference>
<dbReference type="EMBL" id="JNBR01000108">
    <property type="protein sequence ID" value="OQR97436.1"/>
    <property type="molecule type" value="Genomic_DNA"/>
</dbReference>
<dbReference type="GO" id="GO:0008289">
    <property type="term" value="F:lipid binding"/>
    <property type="evidence" value="ECO:0007669"/>
    <property type="project" value="InterPro"/>
</dbReference>
<gene>
    <name evidence="4" type="ORF">ACHHYP_11569</name>
</gene>
<organism evidence="4 5">
    <name type="scientific">Achlya hypogyna</name>
    <name type="common">Oomycete</name>
    <name type="synonym">Protoachlya hypogyna</name>
    <dbReference type="NCBI Taxonomy" id="1202772"/>
    <lineage>
        <taxon>Eukaryota</taxon>
        <taxon>Sar</taxon>
        <taxon>Stramenopiles</taxon>
        <taxon>Oomycota</taxon>
        <taxon>Saprolegniomycetes</taxon>
        <taxon>Saprolegniales</taxon>
        <taxon>Achlyaceae</taxon>
        <taxon>Achlya</taxon>
    </lineage>
</organism>
<dbReference type="PROSITE" id="PS50848">
    <property type="entry name" value="START"/>
    <property type="match status" value="1"/>
</dbReference>
<dbReference type="STRING" id="1202772.A0A1V9ZHH6"/>
<keyword evidence="2" id="KW-0677">Repeat</keyword>
<dbReference type="Pfam" id="PF01852">
    <property type="entry name" value="START"/>
    <property type="match status" value="1"/>
</dbReference>
<dbReference type="InterPro" id="IPR032675">
    <property type="entry name" value="LRR_dom_sf"/>
</dbReference>
<proteinExistence type="predicted"/>
<dbReference type="PANTHER" id="PTHR45712:SF22">
    <property type="entry name" value="INSULIN-LIKE GROWTH FACTOR-BINDING PROTEIN COMPLEX ACID LABILE SUBUNIT"/>
    <property type="match status" value="1"/>
</dbReference>
<dbReference type="Gene3D" id="3.80.10.10">
    <property type="entry name" value="Ribonuclease Inhibitor"/>
    <property type="match status" value="1"/>
</dbReference>
<dbReference type="SUPFAM" id="SSF55961">
    <property type="entry name" value="Bet v1-like"/>
    <property type="match status" value="1"/>
</dbReference>
<dbReference type="OrthoDB" id="67933at2759"/>
<evidence type="ECO:0000313" key="4">
    <source>
        <dbReference type="EMBL" id="OQR97436.1"/>
    </source>
</evidence>
<dbReference type="SMART" id="SM00364">
    <property type="entry name" value="LRR_BAC"/>
    <property type="match status" value="8"/>
</dbReference>
<dbReference type="InterPro" id="IPR011011">
    <property type="entry name" value="Znf_FYVE_PHD"/>
</dbReference>
<dbReference type="SUPFAM" id="SSF57903">
    <property type="entry name" value="FYVE/PHD zinc finger"/>
    <property type="match status" value="1"/>
</dbReference>
<name>A0A1V9ZHH6_ACHHY</name>
<dbReference type="PANTHER" id="PTHR45712">
    <property type="entry name" value="AGAP008170-PA"/>
    <property type="match status" value="1"/>
</dbReference>
<comment type="caution">
    <text evidence="4">The sequence shown here is derived from an EMBL/GenBank/DDBJ whole genome shotgun (WGS) entry which is preliminary data.</text>
</comment>
<sequence>MPKLPLPANYFESCSALTAKDEARLIQTGLQSLTDVVRAASLEGGPIQWTLDVDGDGVQIYAGVDPVAPPGVDTCYCGTIELHATLDEAAALFDVNSTAAMRAYIARFAKDFADCASLYTLAPRTDEHPHNYIGVKWLAVTLPTPLVKDRDWCYLEVQDDFRINGVKGWARSFSSVTLPGCPPIEGLVRATFHRAGYVFVESRPGHLRCTHVVQADLGGALPLWIVRAGMRRRMVHLLELDQYLREQRLRVAPMLSDEQLVALAARRTCFLCIEKFSLFVPKRQCRSCGEIVCKLCSKLWAIGGAWQRRQRPSLELFHHEKAPATMGGSSGQGSCCREHIHHASAQPLDRRSVSCRGQTLHRKNGRGVPAAAAFSQRPGEHKRWVDRGRHTDAFPQSRPVVPRAAFPDAIDVTQLDASPAQLRQLLQHLRAMGAQTKRHFPIVMQLVSIALVCLAASAEASKSPTNPIWKEVLALPDITSISTLLTTDGTYLEVRYNGAKQETHTIPKVSRLCLTGVTLPEGLQSLTLSGVNLKTIPKDFKWPESLTAIDLSGNQLTTYPATITLPKGLSSLNLKGNKIESFSDYMTWPTNLTDLNIASNKLSRVIALPASLTKLDLSSNPLKKFDAGQQWPSALGELNAANTQISALPGNLPSSLRILRLASNHITKFPCRSDVPDSIHYLGLTHNKIASIPSNLEWPEIFTVELDNNCITELPKAWRVPPSLGILSLDENKLTSLPDSCDWMSRITQLTLRDNALAKFPAKCTLPGDLALQNNNITALEDMALPAHLDLSNNPIEKINRVTFPAGIYWTTSNFTLKEFSLSSEMFDILATATDHTYFMPRFTTDDESVQATCGYGSVKKLHDFPITVCVV</sequence>
<keyword evidence="1" id="KW-0433">Leucine-rich repeat</keyword>
<protein>
    <recommendedName>
        <fullName evidence="3">START domain-containing protein</fullName>
    </recommendedName>
</protein>
<keyword evidence="5" id="KW-1185">Reference proteome</keyword>